<dbReference type="UniPathway" id="UPA00028">
    <property type="reaction ID" value="UER00005"/>
</dbReference>
<proteinExistence type="inferred from homology"/>
<feature type="binding site" evidence="8">
    <location>
        <position position="60"/>
    </location>
    <ligand>
        <name>beta-alanine</name>
        <dbReference type="ChEBI" id="CHEBI:57966"/>
    </ligand>
</feature>
<dbReference type="InterPro" id="IPR003721">
    <property type="entry name" value="Pantoate_ligase"/>
</dbReference>
<dbReference type="InterPro" id="IPR042176">
    <property type="entry name" value="Pantoate_ligase_C"/>
</dbReference>
<dbReference type="CDD" id="cd00560">
    <property type="entry name" value="PanC"/>
    <property type="match status" value="1"/>
</dbReference>
<dbReference type="PANTHER" id="PTHR21299:SF1">
    <property type="entry name" value="PANTOATE--BETA-ALANINE LIGASE"/>
    <property type="match status" value="1"/>
</dbReference>
<evidence type="ECO:0000256" key="5">
    <source>
        <dbReference type="ARBA" id="ARBA00022741"/>
    </source>
</evidence>
<name>A0A250FBE7_9FLAO</name>
<comment type="pathway">
    <text evidence="1 8">Cofactor biosynthesis; (R)-pantothenate biosynthesis; (R)-pantothenate from (R)-pantoate and beta-alanine: step 1/1.</text>
</comment>
<dbReference type="GO" id="GO:0005829">
    <property type="term" value="C:cytosol"/>
    <property type="evidence" value="ECO:0007669"/>
    <property type="project" value="TreeGrafter"/>
</dbReference>
<evidence type="ECO:0000313" key="9">
    <source>
        <dbReference type="EMBL" id="ATA82459.1"/>
    </source>
</evidence>
<dbReference type="Proteomes" id="UP000217276">
    <property type="component" value="Chromosome"/>
</dbReference>
<dbReference type="InterPro" id="IPR014729">
    <property type="entry name" value="Rossmann-like_a/b/a_fold"/>
</dbReference>
<evidence type="ECO:0000256" key="6">
    <source>
        <dbReference type="ARBA" id="ARBA00022840"/>
    </source>
</evidence>
<feature type="binding site" evidence="8">
    <location>
        <position position="60"/>
    </location>
    <ligand>
        <name>(R)-pantoate</name>
        <dbReference type="ChEBI" id="CHEBI:15980"/>
    </ligand>
</feature>
<evidence type="ECO:0000256" key="8">
    <source>
        <dbReference type="HAMAP-Rule" id="MF_00158"/>
    </source>
</evidence>
<accession>A0A250FBE7</accession>
<dbReference type="EMBL" id="CP022384">
    <property type="protein sequence ID" value="ATA82459.1"/>
    <property type="molecule type" value="Genomic_DNA"/>
</dbReference>
<evidence type="ECO:0000256" key="4">
    <source>
        <dbReference type="ARBA" id="ARBA00022655"/>
    </source>
</evidence>
<dbReference type="PANTHER" id="PTHR21299">
    <property type="entry name" value="CYTIDYLATE KINASE/PANTOATE-BETA-ALANINE LIGASE"/>
    <property type="match status" value="1"/>
</dbReference>
<comment type="subcellular location">
    <subcellularLocation>
        <location evidence="8">Cytoplasm</location>
    </subcellularLocation>
</comment>
<evidence type="ECO:0000256" key="1">
    <source>
        <dbReference type="ARBA" id="ARBA00004990"/>
    </source>
</evidence>
<sequence>MIYNEQKALHNALQSLKNQGKTIGLVPTMGALHAGHLSLVKKAKEENDIVVVSIFVNPTQFNNPTDLEKYPRTLEADAQLLYDFSPEILIYAPSVADVYGDEAAAQHFDFGTLDKVMEGPSRPGHFDGVGTIVKKLFEIVIPDRAYFGEKDYQQLLIIKRMVAQTGLPVTVVPCPIVRNAEGLALSSRNALLSEAMRQRATFIYRTLQQAKERFATHSPAEVTDWVTQVFANEPDFELEYFTITDAHTLQPIIDKEAGKDYRAFIVVHAEGVRLIDNISMN</sequence>
<feature type="binding site" evidence="8">
    <location>
        <position position="177"/>
    </location>
    <ligand>
        <name>ATP</name>
        <dbReference type="ChEBI" id="CHEBI:30616"/>
    </ligand>
</feature>
<comment type="function">
    <text evidence="8">Catalyzes the condensation of pantoate with beta-alanine in an ATP-dependent reaction via a pantoyl-adenylate intermediate.</text>
</comment>
<keyword evidence="4 8" id="KW-0566">Pantothenate biosynthesis</keyword>
<dbReference type="SUPFAM" id="SSF52374">
    <property type="entry name" value="Nucleotidylyl transferase"/>
    <property type="match status" value="1"/>
</dbReference>
<dbReference type="NCBIfam" id="TIGR00018">
    <property type="entry name" value="panC"/>
    <property type="match status" value="1"/>
</dbReference>
<comment type="catalytic activity">
    <reaction evidence="7 8">
        <text>(R)-pantoate + beta-alanine + ATP = (R)-pantothenate + AMP + diphosphate + H(+)</text>
        <dbReference type="Rhea" id="RHEA:10912"/>
        <dbReference type="ChEBI" id="CHEBI:15378"/>
        <dbReference type="ChEBI" id="CHEBI:15980"/>
        <dbReference type="ChEBI" id="CHEBI:29032"/>
        <dbReference type="ChEBI" id="CHEBI:30616"/>
        <dbReference type="ChEBI" id="CHEBI:33019"/>
        <dbReference type="ChEBI" id="CHEBI:57966"/>
        <dbReference type="ChEBI" id="CHEBI:456215"/>
        <dbReference type="EC" id="6.3.2.1"/>
    </reaction>
</comment>
<comment type="miscellaneous">
    <text evidence="8">The reaction proceeds by a bi uni uni bi ping pong mechanism.</text>
</comment>
<keyword evidence="8" id="KW-0963">Cytoplasm</keyword>
<dbReference type="KEGG" id="clk:CGC53_08930"/>
<evidence type="ECO:0000313" key="10">
    <source>
        <dbReference type="Proteomes" id="UP000217276"/>
    </source>
</evidence>
<dbReference type="HAMAP" id="MF_00158">
    <property type="entry name" value="PanC"/>
    <property type="match status" value="1"/>
</dbReference>
<feature type="binding site" evidence="8">
    <location>
        <position position="154"/>
    </location>
    <ligand>
        <name>(R)-pantoate</name>
        <dbReference type="ChEBI" id="CHEBI:15980"/>
    </ligand>
</feature>
<dbReference type="GO" id="GO:0005524">
    <property type="term" value="F:ATP binding"/>
    <property type="evidence" value="ECO:0007669"/>
    <property type="project" value="UniProtKB-KW"/>
</dbReference>
<dbReference type="Gene3D" id="3.30.1300.10">
    <property type="entry name" value="Pantoate-beta-alanine ligase, C-terminal domain"/>
    <property type="match status" value="1"/>
</dbReference>
<dbReference type="EC" id="6.3.2.1" evidence="8"/>
<dbReference type="GO" id="GO:0004592">
    <property type="term" value="F:pantoate-beta-alanine ligase activity"/>
    <property type="evidence" value="ECO:0007669"/>
    <property type="project" value="UniProtKB-UniRule"/>
</dbReference>
<dbReference type="RefSeq" id="WP_095914464.1">
    <property type="nucleotide sequence ID" value="NZ_CAUUPF010000008.1"/>
</dbReference>
<dbReference type="GO" id="GO:0015940">
    <property type="term" value="P:pantothenate biosynthetic process"/>
    <property type="evidence" value="ECO:0007669"/>
    <property type="project" value="UniProtKB-UniRule"/>
</dbReference>
<comment type="similarity">
    <text evidence="2 8">Belongs to the pantothenate synthetase family.</text>
</comment>
<gene>
    <name evidence="8" type="primary">panC</name>
    <name evidence="9" type="ORF">CGC53_08930</name>
</gene>
<organism evidence="9 10">
    <name type="scientific">Capnocytophaga leadbetteri</name>
    <dbReference type="NCBI Taxonomy" id="327575"/>
    <lineage>
        <taxon>Bacteria</taxon>
        <taxon>Pseudomonadati</taxon>
        <taxon>Bacteroidota</taxon>
        <taxon>Flavobacteriia</taxon>
        <taxon>Flavobacteriales</taxon>
        <taxon>Flavobacteriaceae</taxon>
        <taxon>Capnocytophaga</taxon>
    </lineage>
</organism>
<keyword evidence="10" id="KW-1185">Reference proteome</keyword>
<feature type="binding site" evidence="8">
    <location>
        <begin position="148"/>
        <end position="151"/>
    </location>
    <ligand>
        <name>ATP</name>
        <dbReference type="ChEBI" id="CHEBI:30616"/>
    </ligand>
</feature>
<feature type="active site" description="Proton donor" evidence="8">
    <location>
        <position position="36"/>
    </location>
</feature>
<feature type="binding site" evidence="8">
    <location>
        <begin position="185"/>
        <end position="188"/>
    </location>
    <ligand>
        <name>ATP</name>
        <dbReference type="ChEBI" id="CHEBI:30616"/>
    </ligand>
</feature>
<evidence type="ECO:0000256" key="2">
    <source>
        <dbReference type="ARBA" id="ARBA00009256"/>
    </source>
</evidence>
<dbReference type="Gene3D" id="3.40.50.620">
    <property type="entry name" value="HUPs"/>
    <property type="match status" value="1"/>
</dbReference>
<reference evidence="10" key="1">
    <citation type="submission" date="2017-06" db="EMBL/GenBank/DDBJ databases">
        <title>Capnocytophaga spp. assemblies.</title>
        <authorList>
            <person name="Gulvik C.A."/>
        </authorList>
    </citation>
    <scope>NUCLEOTIDE SEQUENCE [LARGE SCALE GENOMIC DNA]</scope>
    <source>
        <strain evidence="10">H6253</strain>
    </source>
</reference>
<evidence type="ECO:0000256" key="7">
    <source>
        <dbReference type="ARBA" id="ARBA00048258"/>
    </source>
</evidence>
<dbReference type="AlphaFoldDB" id="A0A250FBE7"/>
<comment type="subunit">
    <text evidence="8">Homodimer.</text>
</comment>
<dbReference type="InterPro" id="IPR004821">
    <property type="entry name" value="Cyt_trans-like"/>
</dbReference>
<keyword evidence="6 8" id="KW-0067">ATP-binding</keyword>
<feature type="binding site" evidence="8">
    <location>
        <begin position="29"/>
        <end position="36"/>
    </location>
    <ligand>
        <name>ATP</name>
        <dbReference type="ChEBI" id="CHEBI:30616"/>
    </ligand>
</feature>
<evidence type="ECO:0000256" key="3">
    <source>
        <dbReference type="ARBA" id="ARBA00022598"/>
    </source>
</evidence>
<keyword evidence="5 8" id="KW-0547">Nucleotide-binding</keyword>
<dbReference type="NCBIfam" id="TIGR00125">
    <property type="entry name" value="cyt_tran_rel"/>
    <property type="match status" value="1"/>
</dbReference>
<protein>
    <recommendedName>
        <fullName evidence="8">Pantothenate synthetase</fullName>
        <shortName evidence="8">PS</shortName>
        <ecNumber evidence="8">6.3.2.1</ecNumber>
    </recommendedName>
    <alternativeName>
        <fullName evidence="8">Pantoate--beta-alanine ligase</fullName>
    </alternativeName>
    <alternativeName>
        <fullName evidence="8">Pantoate-activating enzyme</fullName>
    </alternativeName>
</protein>
<keyword evidence="3 8" id="KW-0436">Ligase</keyword>
<dbReference type="Pfam" id="PF02569">
    <property type="entry name" value="Pantoate_ligase"/>
    <property type="match status" value="1"/>
</dbReference>